<feature type="domain" description="Cobalamin-independent methionine synthase MetE N-terminal" evidence="1">
    <location>
        <begin position="65"/>
        <end position="259"/>
    </location>
</feature>
<accession>A0AA40TYI8</accession>
<gene>
    <name evidence="2" type="ORF">ALO43_04768</name>
</gene>
<evidence type="ECO:0000313" key="3">
    <source>
        <dbReference type="Proteomes" id="UP000050523"/>
    </source>
</evidence>
<comment type="caution">
    <text evidence="2">The sequence shown here is derived from an EMBL/GenBank/DDBJ whole genome shotgun (WGS) entry which is preliminary data.</text>
</comment>
<dbReference type="Proteomes" id="UP000050523">
    <property type="component" value="Unassembled WGS sequence"/>
</dbReference>
<dbReference type="Gene3D" id="3.20.20.210">
    <property type="match status" value="1"/>
</dbReference>
<dbReference type="InterPro" id="IPR038071">
    <property type="entry name" value="UROD/MetE-like_sf"/>
</dbReference>
<dbReference type="GO" id="GO:0003871">
    <property type="term" value="F:5-methyltetrahydropteroyltriglutamate-homocysteine S-methyltransferase activity"/>
    <property type="evidence" value="ECO:0007669"/>
    <property type="project" value="InterPro"/>
</dbReference>
<dbReference type="GO" id="GO:0008652">
    <property type="term" value="P:amino acid biosynthetic process"/>
    <property type="evidence" value="ECO:0007669"/>
    <property type="project" value="InterPro"/>
</dbReference>
<evidence type="ECO:0000259" key="1">
    <source>
        <dbReference type="Pfam" id="PF08267"/>
    </source>
</evidence>
<name>A0AA40TYI8_9PSED</name>
<dbReference type="InterPro" id="IPR013215">
    <property type="entry name" value="Cbl-indep_Met_Synth_N"/>
</dbReference>
<dbReference type="SUPFAM" id="SSF51726">
    <property type="entry name" value="UROD/MetE-like"/>
    <property type="match status" value="1"/>
</dbReference>
<dbReference type="EMBL" id="LJRO01000024">
    <property type="protein sequence ID" value="KPZ07592.1"/>
    <property type="molecule type" value="Genomic_DNA"/>
</dbReference>
<dbReference type="AlphaFoldDB" id="A0AA40TYI8"/>
<protein>
    <submittedName>
        <fullName evidence="2">5-methyltetrahydropteroyltriglutamate--homocysteine S-methyltransferase</fullName>
    </submittedName>
</protein>
<dbReference type="GO" id="GO:0008270">
    <property type="term" value="F:zinc ion binding"/>
    <property type="evidence" value="ECO:0007669"/>
    <property type="project" value="InterPro"/>
</dbReference>
<sequence>MINAKKMSLSHVASAVDNSAIFYGGRTMAQTPHLECLRIGADRELQQALQAFWKDDQGGAAIGEASGCALRTWLRTHHPELVPQLKHDLRFQPDWQPLLADASDACEHGRKPALIGPLTLLWLSDIQNREHQGNDVDRLEWLEQLLPVYGEIFGRLAARGVEWVQIDEPILTLDLPLAWTNAFERAYHILQYSPLKKLVATYHGDLRCNLGVAALLPVAGLHLDSVSVPEQLASVFDRLPTYKVLSLGECDQHEGWRHESLLEARARFGENLIVADQAAA</sequence>
<reference evidence="2 3" key="1">
    <citation type="submission" date="2015-09" db="EMBL/GenBank/DDBJ databases">
        <title>Genome announcement of multiple Pseudomonas syringae strains.</title>
        <authorList>
            <person name="Thakur S."/>
            <person name="Wang P.W."/>
            <person name="Gong Y."/>
            <person name="Weir B.S."/>
            <person name="Guttman D.S."/>
        </authorList>
    </citation>
    <scope>NUCLEOTIDE SEQUENCE [LARGE SCALE GENOMIC DNA]</scope>
    <source>
        <strain evidence="2 3">ICMP9151</strain>
    </source>
</reference>
<proteinExistence type="predicted"/>
<evidence type="ECO:0000313" key="2">
    <source>
        <dbReference type="EMBL" id="KPZ07592.1"/>
    </source>
</evidence>
<dbReference type="PANTHER" id="PTHR30519">
    <property type="entry name" value="5-METHYLTETRAHYDROPTEROYLTRIGLUTAMATE--HOMOCYSTEINE METHYLTRANSFERASE"/>
    <property type="match status" value="1"/>
</dbReference>
<organism evidence="2 3">
    <name type="scientific">Pseudomonas tremae</name>
    <dbReference type="NCBI Taxonomy" id="200454"/>
    <lineage>
        <taxon>Bacteria</taxon>
        <taxon>Pseudomonadati</taxon>
        <taxon>Pseudomonadota</taxon>
        <taxon>Gammaproteobacteria</taxon>
        <taxon>Pseudomonadales</taxon>
        <taxon>Pseudomonadaceae</taxon>
        <taxon>Pseudomonas</taxon>
    </lineage>
</organism>
<dbReference type="Pfam" id="PF08267">
    <property type="entry name" value="Meth_synt_1"/>
    <property type="match status" value="1"/>
</dbReference>